<keyword evidence="9" id="KW-1185">Reference proteome</keyword>
<evidence type="ECO:0000256" key="6">
    <source>
        <dbReference type="SAM" id="SignalP"/>
    </source>
</evidence>
<dbReference type="SUPFAM" id="SSF53807">
    <property type="entry name" value="Helical backbone' metal receptor"/>
    <property type="match status" value="1"/>
</dbReference>
<feature type="signal peptide" evidence="6">
    <location>
        <begin position="1"/>
        <end position="33"/>
    </location>
</feature>
<organism evidence="8 9">
    <name type="scientific">Nocardioides humi</name>
    <dbReference type="NCBI Taxonomy" id="449461"/>
    <lineage>
        <taxon>Bacteria</taxon>
        <taxon>Bacillati</taxon>
        <taxon>Actinomycetota</taxon>
        <taxon>Actinomycetes</taxon>
        <taxon>Propionibacteriales</taxon>
        <taxon>Nocardioidaceae</taxon>
        <taxon>Nocardioides</taxon>
    </lineage>
</organism>
<comment type="similarity">
    <text evidence="2">Belongs to the bacterial solute-binding protein 8 family.</text>
</comment>
<dbReference type="Gene3D" id="3.40.50.1980">
    <property type="entry name" value="Nitrogenase molybdenum iron protein domain"/>
    <property type="match status" value="2"/>
</dbReference>
<accession>A0ABN2AA74</accession>
<evidence type="ECO:0000256" key="4">
    <source>
        <dbReference type="ARBA" id="ARBA00022729"/>
    </source>
</evidence>
<feature type="domain" description="Fe/B12 periplasmic-binding" evidence="7">
    <location>
        <begin position="84"/>
        <end position="353"/>
    </location>
</feature>
<evidence type="ECO:0000256" key="2">
    <source>
        <dbReference type="ARBA" id="ARBA00008814"/>
    </source>
</evidence>
<comment type="subcellular location">
    <subcellularLocation>
        <location evidence="1">Cell envelope</location>
    </subcellularLocation>
</comment>
<protein>
    <submittedName>
        <fullName evidence="8">Iron-siderophore ABC transporter substrate-binding protein</fullName>
    </submittedName>
</protein>
<evidence type="ECO:0000256" key="3">
    <source>
        <dbReference type="ARBA" id="ARBA00022448"/>
    </source>
</evidence>
<dbReference type="PANTHER" id="PTHR30532">
    <property type="entry name" value="IRON III DICITRATE-BINDING PERIPLASMIC PROTEIN"/>
    <property type="match status" value="1"/>
</dbReference>
<reference evidence="8 9" key="1">
    <citation type="journal article" date="2019" name="Int. J. Syst. Evol. Microbiol.">
        <title>The Global Catalogue of Microorganisms (GCM) 10K type strain sequencing project: providing services to taxonomists for standard genome sequencing and annotation.</title>
        <authorList>
            <consortium name="The Broad Institute Genomics Platform"/>
            <consortium name="The Broad Institute Genome Sequencing Center for Infectious Disease"/>
            <person name="Wu L."/>
            <person name="Ma J."/>
        </authorList>
    </citation>
    <scope>NUCLEOTIDE SEQUENCE [LARGE SCALE GENOMIC DNA]</scope>
    <source>
        <strain evidence="8 9">JCM 14942</strain>
    </source>
</reference>
<keyword evidence="3" id="KW-0813">Transport</keyword>
<feature type="chain" id="PRO_5045511050" evidence="6">
    <location>
        <begin position="34"/>
        <end position="353"/>
    </location>
</feature>
<name>A0ABN2AA74_9ACTN</name>
<evidence type="ECO:0000259" key="7">
    <source>
        <dbReference type="PROSITE" id="PS50983"/>
    </source>
</evidence>
<dbReference type="Proteomes" id="UP001500842">
    <property type="component" value="Unassembled WGS sequence"/>
</dbReference>
<evidence type="ECO:0000313" key="8">
    <source>
        <dbReference type="EMBL" id="GAA1514675.1"/>
    </source>
</evidence>
<dbReference type="PROSITE" id="PS50983">
    <property type="entry name" value="FE_B12_PBP"/>
    <property type="match status" value="1"/>
</dbReference>
<sequence length="353" mass="37192">MTPTTHARVRRRGPFVATGAALAAAALASTLLAGCGTEDDADAAVPEIAPAAKCDADVVVAEGEGTRTVATAFGDVEIPADPQRVVALEGGAGPALESGVVPVGIADDYAESYLPGEYDQVKDLPLVLTPDGWDFDKLASLEPDLMIGFVRGGTEEELSQDKVREWKRLSKLAPTVLIRSNGSGQTKDVSCALQVALGHADDADAAKQAYEDKAAEIREKYADVLAENTFVALDAYEDEVSVFSPISWIGDVLADAGATPLPLVADETTENAAFLSTEELRQVDDATVVLYSETVDGELDLGAVDLQKAPTYAELTAVKAGHAYGVPYFFADRYATGLETLQALEEILQDLQG</sequence>
<dbReference type="Pfam" id="PF01497">
    <property type="entry name" value="Peripla_BP_2"/>
    <property type="match status" value="1"/>
</dbReference>
<dbReference type="PANTHER" id="PTHR30532:SF1">
    <property type="entry name" value="IRON(3+)-HYDROXAMATE-BINDING PROTEIN FHUD"/>
    <property type="match status" value="1"/>
</dbReference>
<evidence type="ECO:0000256" key="5">
    <source>
        <dbReference type="SAM" id="Coils"/>
    </source>
</evidence>
<feature type="coiled-coil region" evidence="5">
    <location>
        <begin position="200"/>
        <end position="227"/>
    </location>
</feature>
<dbReference type="InterPro" id="IPR002491">
    <property type="entry name" value="ABC_transptr_periplasmic_BD"/>
</dbReference>
<gene>
    <name evidence="8" type="ORF">GCM10009788_18850</name>
</gene>
<dbReference type="InterPro" id="IPR051313">
    <property type="entry name" value="Bact_iron-sidero_bind"/>
</dbReference>
<dbReference type="RefSeq" id="WP_344111870.1">
    <property type="nucleotide sequence ID" value="NZ_BAAAOR010000014.1"/>
</dbReference>
<evidence type="ECO:0000313" key="9">
    <source>
        <dbReference type="Proteomes" id="UP001500842"/>
    </source>
</evidence>
<keyword evidence="4 6" id="KW-0732">Signal</keyword>
<keyword evidence="5" id="KW-0175">Coiled coil</keyword>
<proteinExistence type="inferred from homology"/>
<comment type="caution">
    <text evidence="8">The sequence shown here is derived from an EMBL/GenBank/DDBJ whole genome shotgun (WGS) entry which is preliminary data.</text>
</comment>
<dbReference type="EMBL" id="BAAAOR010000014">
    <property type="protein sequence ID" value="GAA1514675.1"/>
    <property type="molecule type" value="Genomic_DNA"/>
</dbReference>
<evidence type="ECO:0000256" key="1">
    <source>
        <dbReference type="ARBA" id="ARBA00004196"/>
    </source>
</evidence>